<evidence type="ECO:0000313" key="2">
    <source>
        <dbReference type="EMBL" id="BEG98254.1"/>
    </source>
</evidence>
<sequence length="475" mass="52745">MKKILTIVFLSIMISGLSTLFHSCNEESFSTDSTHLLTFSQDTLSFDTVFTTIGSATAQIKVYNPNNKPLLISSIMLANAANSGFKVNIDGQKGTQFADVEIQAKDSMHIFVEVKINPLDRDNPVLIKDSLVFTTNGVKQDVKLMAYGQDVIILKGKTINRDSTFTSNRPILIYDSLKVSEGANLNCEAGTKLYFHDKANLLLHGTINAQGTLGNPVLFRGDRLDKMFTNLPYDRVPGQWGGIHIYSGSYNNRFDYADIHSGKYGILCDSSAVDQNKLEMTNSIVHNVEGDGLSLISCKAAISNCQITNAGKNCVNLLGGDYTFTHCTIADFYSWGIRKGVALTYSNYNGKIDYPVKASFYNCLITGTSADEIAGSKSDKQNVSFDYYFSHSLINSKEEPASDVLVNITWAKENKFIYIGKDDFRYDFRPDSLNKAINIADPEIARNYPYDLNGRYRLKDGKPDAGCYEWESGDK</sequence>
<feature type="chain" id="PRO_5045825695" description="Right-handed parallel beta-helix repeat-containing protein" evidence="1">
    <location>
        <begin position="21"/>
        <end position="475"/>
    </location>
</feature>
<keyword evidence="3" id="KW-1185">Reference proteome</keyword>
<dbReference type="EMBL" id="AP028055">
    <property type="protein sequence ID" value="BEG98254.1"/>
    <property type="molecule type" value="Genomic_DNA"/>
</dbReference>
<evidence type="ECO:0008006" key="4">
    <source>
        <dbReference type="Google" id="ProtNLM"/>
    </source>
</evidence>
<dbReference type="RefSeq" id="WP_353333039.1">
    <property type="nucleotide sequence ID" value="NZ_AP028055.1"/>
</dbReference>
<protein>
    <recommendedName>
        <fullName evidence="4">Right-handed parallel beta-helix repeat-containing protein</fullName>
    </recommendedName>
</protein>
<dbReference type="InterPro" id="IPR011050">
    <property type="entry name" value="Pectin_lyase_fold/virulence"/>
</dbReference>
<proteinExistence type="predicted"/>
<accession>A0ABN6Z2B9</accession>
<dbReference type="Proteomes" id="UP001496674">
    <property type="component" value="Chromosome"/>
</dbReference>
<keyword evidence="1" id="KW-0732">Signal</keyword>
<evidence type="ECO:0000256" key="1">
    <source>
        <dbReference type="SAM" id="SignalP"/>
    </source>
</evidence>
<organism evidence="2 3">
    <name type="scientific">Bacteroides sedimenti</name>
    <dbReference type="NCBI Taxonomy" id="2136147"/>
    <lineage>
        <taxon>Bacteria</taxon>
        <taxon>Pseudomonadati</taxon>
        <taxon>Bacteroidota</taxon>
        <taxon>Bacteroidia</taxon>
        <taxon>Bacteroidales</taxon>
        <taxon>Bacteroidaceae</taxon>
        <taxon>Bacteroides</taxon>
    </lineage>
</organism>
<name>A0ABN6Z2B9_9BACE</name>
<evidence type="ECO:0000313" key="3">
    <source>
        <dbReference type="Proteomes" id="UP001496674"/>
    </source>
</evidence>
<dbReference type="SUPFAM" id="SSF51126">
    <property type="entry name" value="Pectin lyase-like"/>
    <property type="match status" value="1"/>
</dbReference>
<feature type="signal peptide" evidence="1">
    <location>
        <begin position="1"/>
        <end position="20"/>
    </location>
</feature>
<gene>
    <name evidence="2" type="ORF">BSYN_05190</name>
</gene>
<reference evidence="2 3" key="1">
    <citation type="submission" date="2023-04" db="EMBL/GenBank/DDBJ databases">
        <title>Draft genome sequence of acteroides sedimenti strain YN3PY1.</title>
        <authorList>
            <person name="Yoshida N."/>
        </authorList>
    </citation>
    <scope>NUCLEOTIDE SEQUENCE [LARGE SCALE GENOMIC DNA]</scope>
    <source>
        <strain evidence="2 3">YN3PY1</strain>
    </source>
</reference>